<evidence type="ECO:0000256" key="13">
    <source>
        <dbReference type="SAM" id="Phobius"/>
    </source>
</evidence>
<dbReference type="Proteomes" id="UP000247772">
    <property type="component" value="Unassembled WGS sequence"/>
</dbReference>
<accession>A0A2V4TSL6</accession>
<keyword evidence="9 13" id="KW-1133">Transmembrane helix</keyword>
<evidence type="ECO:0000256" key="8">
    <source>
        <dbReference type="ARBA" id="ARBA00022927"/>
    </source>
</evidence>
<evidence type="ECO:0000256" key="1">
    <source>
        <dbReference type="ARBA" id="ARBA00004429"/>
    </source>
</evidence>
<dbReference type="GO" id="GO:0005886">
    <property type="term" value="C:plasma membrane"/>
    <property type="evidence" value="ECO:0007669"/>
    <property type="project" value="UniProtKB-SubCell"/>
</dbReference>
<evidence type="ECO:0000256" key="7">
    <source>
        <dbReference type="ARBA" id="ARBA00022692"/>
    </source>
</evidence>
<evidence type="ECO:0000256" key="10">
    <source>
        <dbReference type="ARBA" id="ARBA00023136"/>
    </source>
</evidence>
<dbReference type="AlphaFoldDB" id="A0A2V4TSL6"/>
<comment type="caution">
    <text evidence="15">The sequence shown here is derived from an EMBL/GenBank/DDBJ whole genome shotgun (WGS) entry which is preliminary data.</text>
</comment>
<dbReference type="RefSeq" id="WP_110854835.1">
    <property type="nucleotide sequence ID" value="NZ_QJSQ01000006.1"/>
</dbReference>
<comment type="subcellular location">
    <subcellularLocation>
        <location evidence="1">Cell inner membrane</location>
        <topology evidence="1">Multi-pass membrane protein</topology>
    </subcellularLocation>
    <subcellularLocation>
        <location evidence="12">Membrane</location>
        <topology evidence="12">Multi-pass membrane protein</topology>
    </subcellularLocation>
</comment>
<keyword evidence="7 13" id="KW-0812">Transmembrane</keyword>
<protein>
    <recommendedName>
        <fullName evidence="3">Biopolymer transport protein ExbB</fullName>
    </recommendedName>
</protein>
<dbReference type="InterPro" id="IPR050790">
    <property type="entry name" value="ExbB/TolQ_transport"/>
</dbReference>
<feature type="transmembrane region" description="Helical" evidence="13">
    <location>
        <begin position="127"/>
        <end position="154"/>
    </location>
</feature>
<evidence type="ECO:0000256" key="2">
    <source>
        <dbReference type="ARBA" id="ARBA00011471"/>
    </source>
</evidence>
<gene>
    <name evidence="15" type="ORF">C7410_10688</name>
</gene>
<keyword evidence="10 13" id="KW-0472">Membrane</keyword>
<organism evidence="15 16">
    <name type="scientific">Paraburkholderia silvatlantica</name>
    <dbReference type="NCBI Taxonomy" id="321895"/>
    <lineage>
        <taxon>Bacteria</taxon>
        <taxon>Pseudomonadati</taxon>
        <taxon>Pseudomonadota</taxon>
        <taxon>Betaproteobacteria</taxon>
        <taxon>Burkholderiales</taxon>
        <taxon>Burkholderiaceae</taxon>
        <taxon>Paraburkholderia</taxon>
    </lineage>
</organism>
<dbReference type="EMBL" id="QJSQ01000006">
    <property type="protein sequence ID" value="PYE24258.1"/>
    <property type="molecule type" value="Genomic_DNA"/>
</dbReference>
<evidence type="ECO:0000256" key="11">
    <source>
        <dbReference type="ARBA" id="ARBA00024816"/>
    </source>
</evidence>
<dbReference type="InterPro" id="IPR002898">
    <property type="entry name" value="MotA_ExbB_proton_chnl"/>
</dbReference>
<evidence type="ECO:0000313" key="15">
    <source>
        <dbReference type="EMBL" id="PYE24258.1"/>
    </source>
</evidence>
<keyword evidence="5" id="KW-1003">Cell membrane</keyword>
<dbReference type="PANTHER" id="PTHR30625:SF14">
    <property type="entry name" value="BIOPOLYMER TRANSPORT PROTEIN EXBB"/>
    <property type="match status" value="1"/>
</dbReference>
<evidence type="ECO:0000256" key="9">
    <source>
        <dbReference type="ARBA" id="ARBA00022989"/>
    </source>
</evidence>
<proteinExistence type="inferred from homology"/>
<evidence type="ECO:0000256" key="5">
    <source>
        <dbReference type="ARBA" id="ARBA00022475"/>
    </source>
</evidence>
<dbReference type="OrthoDB" id="4045at2"/>
<feature type="transmembrane region" description="Helical" evidence="13">
    <location>
        <begin position="20"/>
        <end position="40"/>
    </location>
</feature>
<comment type="similarity">
    <text evidence="12">Belongs to the exbB/tolQ family.</text>
</comment>
<keyword evidence="6" id="KW-0997">Cell inner membrane</keyword>
<comment type="subunit">
    <text evidence="2">The accessory proteins ExbB and ExbD seem to form a complex with TonB.</text>
</comment>
<sequence length="233" mass="24302">MPTYGIAHLWAQGDPMTRLVAALLVAMSVVSWSVIVLKAFAFARLRRHAGCCAQRHFREPGDGGDGVAALGCPGTPFFELASAGQRALAHHVASGAAHRGRVDLSEWLLRCLRASVSESSARLQRGLGLLASIGSTAPFVGLLGTVWGIYHALLALGASGDASLEHVAGPVGEALIMTALGLCVAIPAVLGYHALARVSRDIVAQLNRFAYGVHTLLLTGSVPAPCAPMKERV</sequence>
<name>A0A2V4TSL6_9BURK</name>
<keyword evidence="8 12" id="KW-0653">Protein transport</keyword>
<comment type="function">
    <text evidence="11">Involved in the TonB-dependent energy-dependent transport of various receptor-bound substrates. Protects ExbD from proteolytic degradation and functionally stabilizes TonB.</text>
</comment>
<evidence type="ECO:0000256" key="6">
    <source>
        <dbReference type="ARBA" id="ARBA00022519"/>
    </source>
</evidence>
<reference evidence="15 16" key="1">
    <citation type="submission" date="2018-06" db="EMBL/GenBank/DDBJ databases">
        <title>Genomic Encyclopedia of Type Strains, Phase IV (KMG-V): Genome sequencing to study the core and pangenomes of soil and plant-associated prokaryotes.</title>
        <authorList>
            <person name="Whitman W."/>
        </authorList>
    </citation>
    <scope>NUCLEOTIDE SEQUENCE [LARGE SCALE GENOMIC DNA]</scope>
    <source>
        <strain evidence="15 16">SRCL-318</strain>
    </source>
</reference>
<evidence type="ECO:0000256" key="3">
    <source>
        <dbReference type="ARBA" id="ARBA00022093"/>
    </source>
</evidence>
<feature type="transmembrane region" description="Helical" evidence="13">
    <location>
        <begin position="174"/>
        <end position="195"/>
    </location>
</feature>
<evidence type="ECO:0000256" key="12">
    <source>
        <dbReference type="RuleBase" id="RU004057"/>
    </source>
</evidence>
<evidence type="ECO:0000259" key="14">
    <source>
        <dbReference type="Pfam" id="PF01618"/>
    </source>
</evidence>
<dbReference type="Pfam" id="PF01618">
    <property type="entry name" value="MotA_ExbB"/>
    <property type="match status" value="1"/>
</dbReference>
<dbReference type="PANTHER" id="PTHR30625">
    <property type="entry name" value="PROTEIN TOLQ"/>
    <property type="match status" value="1"/>
</dbReference>
<keyword evidence="4 12" id="KW-0813">Transport</keyword>
<evidence type="ECO:0000313" key="16">
    <source>
        <dbReference type="Proteomes" id="UP000247772"/>
    </source>
</evidence>
<dbReference type="GO" id="GO:0017038">
    <property type="term" value="P:protein import"/>
    <property type="evidence" value="ECO:0007669"/>
    <property type="project" value="TreeGrafter"/>
</dbReference>
<feature type="domain" description="MotA/TolQ/ExbB proton channel" evidence="14">
    <location>
        <begin position="105"/>
        <end position="206"/>
    </location>
</feature>
<evidence type="ECO:0000256" key="4">
    <source>
        <dbReference type="ARBA" id="ARBA00022448"/>
    </source>
</evidence>